<name>A0A7K0JKK2_PHOVU</name>
<evidence type="ECO:0000313" key="2">
    <source>
        <dbReference type="EMBL" id="MSS50138.1"/>
    </source>
</evidence>
<proteinExistence type="predicted"/>
<evidence type="ECO:0000313" key="3">
    <source>
        <dbReference type="Proteomes" id="UP000460950"/>
    </source>
</evidence>
<comment type="caution">
    <text evidence="2">The sequence shown here is derived from an EMBL/GenBank/DDBJ whole genome shotgun (WGS) entry which is preliminary data.</text>
</comment>
<dbReference type="Proteomes" id="UP000460950">
    <property type="component" value="Unassembled WGS sequence"/>
</dbReference>
<feature type="domain" description="DUF3943" evidence="1">
    <location>
        <begin position="102"/>
        <end position="207"/>
    </location>
</feature>
<evidence type="ECO:0000259" key="1">
    <source>
        <dbReference type="Pfam" id="PF13084"/>
    </source>
</evidence>
<dbReference type="AlphaFoldDB" id="A0A7K0JKK2"/>
<organism evidence="2 3">
    <name type="scientific">Phocaeicola vulgatus</name>
    <name type="common">Bacteroides vulgatus</name>
    <dbReference type="NCBI Taxonomy" id="821"/>
    <lineage>
        <taxon>Bacteria</taxon>
        <taxon>Pseudomonadati</taxon>
        <taxon>Bacteroidota</taxon>
        <taxon>Bacteroidia</taxon>
        <taxon>Bacteroidales</taxon>
        <taxon>Bacteroidaceae</taxon>
        <taxon>Phocaeicola</taxon>
    </lineage>
</organism>
<accession>A0A7K0JKK2</accession>
<dbReference type="InterPro" id="IPR025079">
    <property type="entry name" value="DUF3943"/>
</dbReference>
<dbReference type="EMBL" id="VULU01000043">
    <property type="protein sequence ID" value="MSS50138.1"/>
    <property type="molecule type" value="Genomic_DNA"/>
</dbReference>
<dbReference type="Pfam" id="PF13084">
    <property type="entry name" value="DUF3943"/>
    <property type="match status" value="1"/>
</dbReference>
<protein>
    <submittedName>
        <fullName evidence="2">DUF3943 domain-containing protein</fullName>
    </submittedName>
</protein>
<reference evidence="2 3" key="1">
    <citation type="submission" date="2019-09" db="EMBL/GenBank/DDBJ databases">
        <title>In-depth cultivation of the pig gut microbiome towards novel bacterial diversity and tailored functional studies.</title>
        <authorList>
            <person name="Wylensek D."/>
            <person name="Hitch T.C.A."/>
            <person name="Clavel T."/>
        </authorList>
    </citation>
    <scope>NUCLEOTIDE SEQUENCE [LARGE SCALE GENOMIC DNA]</scope>
    <source>
        <strain evidence="2 3">WCA-389-WT-3C</strain>
    </source>
</reference>
<sequence length="523" mass="59657">MKFFMKNLLVIKHYFFNVKMLLLAIVLLQSFANLQAQETLDSLDRQLKYGDKLNYNRKPNFWLAAGETFGMNVSLWAFDRYILKGHYAYISFETIKQNFKHGFEWDNDHLNTNMFAHPYNGSLFFNAGRSNGFNFWQSELFAISGSAMWELFMEREYPSTNDIIATPIGGAALGEVFYRTSDMILDDRATGCERFGRELASFIISPMRGITRIVTGKAWKKGIASGREFGRPPLNIGLSLGTRILSYHDDNHIVKAGASARINLEYGDPFDTDIQSPYSHFSCLAEFNLMKTQPLLSRVEIIGQLISKELVNTKKCNLSIGLFQHFDFFDSDTISQYNANDIEPCVVPYKLGTPACVGGGAMFRFQGDHFKLNAFGHFNGVILGGILSDYYRYYHRNYNWASGFSIKLGLNGSCLQNRLSFAVNNQFYKLYTKNTLGSDVNWSESPGGKPVNVNGDESIGSFYHLEGEFNYKLFGSLFLSARFDLYSRSTHYKGGKRFENVYASDWFIPSKQISYQIMLTQKF</sequence>
<gene>
    <name evidence="2" type="ORF">FYJ30_18015</name>
</gene>